<organism evidence="1">
    <name type="scientific">Sipha flava</name>
    <name type="common">yellow sugarcane aphid</name>
    <dbReference type="NCBI Taxonomy" id="143950"/>
    <lineage>
        <taxon>Eukaryota</taxon>
        <taxon>Metazoa</taxon>
        <taxon>Ecdysozoa</taxon>
        <taxon>Arthropoda</taxon>
        <taxon>Hexapoda</taxon>
        <taxon>Insecta</taxon>
        <taxon>Pterygota</taxon>
        <taxon>Neoptera</taxon>
        <taxon>Paraneoptera</taxon>
        <taxon>Hemiptera</taxon>
        <taxon>Sternorrhyncha</taxon>
        <taxon>Aphidomorpha</taxon>
        <taxon>Aphidoidea</taxon>
        <taxon>Aphididae</taxon>
        <taxon>Sipha</taxon>
    </lineage>
</organism>
<dbReference type="OrthoDB" id="6626266at2759"/>
<protein>
    <submittedName>
        <fullName evidence="1">Uncharacterized protein</fullName>
    </submittedName>
</protein>
<evidence type="ECO:0000313" key="1">
    <source>
        <dbReference type="EMBL" id="MBY79143.1"/>
    </source>
</evidence>
<name>A0A2S2QN97_9HEMI</name>
<dbReference type="PANTHER" id="PTHR47331">
    <property type="entry name" value="PHD-TYPE DOMAIN-CONTAINING PROTEIN"/>
    <property type="match status" value="1"/>
</dbReference>
<proteinExistence type="predicted"/>
<dbReference type="PANTHER" id="PTHR47331:SF5">
    <property type="entry name" value="RIBONUCLEASE H"/>
    <property type="match status" value="1"/>
</dbReference>
<accession>A0A2S2QN97</accession>
<reference evidence="1" key="1">
    <citation type="submission" date="2018-04" db="EMBL/GenBank/DDBJ databases">
        <title>Transcriptome assembly of Sipha flava.</title>
        <authorList>
            <person name="Scully E.D."/>
            <person name="Geib S.M."/>
            <person name="Palmer N.A."/>
            <person name="Koch K."/>
            <person name="Bradshaw J."/>
            <person name="Heng-Moss T."/>
            <person name="Sarath G."/>
        </authorList>
    </citation>
    <scope>NUCLEOTIDE SEQUENCE</scope>
</reference>
<dbReference type="AlphaFoldDB" id="A0A2S2QN97"/>
<gene>
    <name evidence="1" type="ORF">g.62992</name>
</gene>
<sequence>MSHLENGRFSVPLLFQIPLSSNMFEGSRQIAIKRFLNLEAKLRGNPALYESYRTFMHKYLDLGHMSVANRPEWYFIPHYAVLKDPTETSKIRVVFDASASCYSGRSLNDCLHTGAKL</sequence>
<dbReference type="EMBL" id="GGMS01009940">
    <property type="protein sequence ID" value="MBY79143.1"/>
    <property type="molecule type" value="Transcribed_RNA"/>
</dbReference>